<evidence type="ECO:0000313" key="2">
    <source>
        <dbReference type="EMBL" id="WHY53078.1"/>
    </source>
</evidence>
<sequence length="360" mass="41536">MLNIEILGGVGEYGRNCFYIEKERRAILLDCGVMNNPQKTLPNLTEAHVAKLEAVFISHSHIDHVGAIPLLEKWGYNGPIIMSDMTAQQLKMTFSNISIFHPESIGEWIFVNKDVAYQWGYSGHLIGSVWYKIRFWGKMLFYSGDYVTDSYLLKATLPVADGTIYDVAFIDSGHVEKQINNFQTLQQIMEYISVHPEQPFIFPSSFSGKTVDIAAYLHQHTQRTLHIDQDLISLFEQYEKASENLLPTKGILPSFKQQCQTKSADIYFVPDRNASELLELLQKIPKAIVIFTGYWQKDNYKMMLSKTEYKEFFYKTHPDYHDILTLSKTIHAQTTIYFHSSFTNRETTLLQLLKNKKALT</sequence>
<dbReference type="RefSeq" id="WP_283871453.1">
    <property type="nucleotide sequence ID" value="NZ_CP126101.1"/>
</dbReference>
<dbReference type="Pfam" id="PF00753">
    <property type="entry name" value="Lactamase_B"/>
    <property type="match status" value="1"/>
</dbReference>
<dbReference type="InterPro" id="IPR050698">
    <property type="entry name" value="MBL"/>
</dbReference>
<reference evidence="2" key="1">
    <citation type="submission" date="2023-05" db="EMBL/GenBank/DDBJ databases">
        <title>Comparative genomics of Bacillaceae isolates and their secondary metabolite potential.</title>
        <authorList>
            <person name="Song L."/>
            <person name="Nielsen L.J."/>
            <person name="Mohite O."/>
            <person name="Xu X."/>
            <person name="Weber T."/>
            <person name="Kovacs A.T."/>
        </authorList>
    </citation>
    <scope>NUCLEOTIDE SEQUENCE</scope>
    <source>
        <strain evidence="2">LY1</strain>
    </source>
</reference>
<feature type="domain" description="Metallo-beta-lactamase" evidence="1">
    <location>
        <begin position="14"/>
        <end position="195"/>
    </location>
</feature>
<evidence type="ECO:0000313" key="3">
    <source>
        <dbReference type="Proteomes" id="UP001178322"/>
    </source>
</evidence>
<dbReference type="EMBL" id="CP126101">
    <property type="protein sequence ID" value="WHY53078.1"/>
    <property type="molecule type" value="Genomic_DNA"/>
</dbReference>
<protein>
    <submittedName>
        <fullName evidence="2">MBL fold metallo-hydrolase</fullName>
    </submittedName>
</protein>
<dbReference type="InterPro" id="IPR036866">
    <property type="entry name" value="RibonucZ/Hydroxyglut_hydro"/>
</dbReference>
<dbReference type="PANTHER" id="PTHR11203">
    <property type="entry name" value="CLEAVAGE AND POLYADENYLATION SPECIFICITY FACTOR FAMILY MEMBER"/>
    <property type="match status" value="1"/>
</dbReference>
<dbReference type="SMART" id="SM00849">
    <property type="entry name" value="Lactamase_B"/>
    <property type="match status" value="1"/>
</dbReference>
<dbReference type="GO" id="GO:0004521">
    <property type="term" value="F:RNA endonuclease activity"/>
    <property type="evidence" value="ECO:0007669"/>
    <property type="project" value="TreeGrafter"/>
</dbReference>
<accession>A0AAX3WYU9</accession>
<dbReference type="SUPFAM" id="SSF56281">
    <property type="entry name" value="Metallo-hydrolase/oxidoreductase"/>
    <property type="match status" value="1"/>
</dbReference>
<gene>
    <name evidence="2" type="ORF">QNH24_07490</name>
</gene>
<dbReference type="PANTHER" id="PTHR11203:SF37">
    <property type="entry name" value="INTEGRATOR COMPLEX SUBUNIT 11"/>
    <property type="match status" value="1"/>
</dbReference>
<dbReference type="InterPro" id="IPR001279">
    <property type="entry name" value="Metallo-B-lactamas"/>
</dbReference>
<name>A0AAX3WYU9_9BACI</name>
<proteinExistence type="predicted"/>
<dbReference type="Gene3D" id="3.60.15.10">
    <property type="entry name" value="Ribonuclease Z/Hydroxyacylglutathione hydrolase-like"/>
    <property type="match status" value="2"/>
</dbReference>
<organism evidence="2 3">
    <name type="scientific">Lysinibacillus pakistanensis</name>
    <dbReference type="NCBI Taxonomy" id="759811"/>
    <lineage>
        <taxon>Bacteria</taxon>
        <taxon>Bacillati</taxon>
        <taxon>Bacillota</taxon>
        <taxon>Bacilli</taxon>
        <taxon>Bacillales</taxon>
        <taxon>Bacillaceae</taxon>
        <taxon>Lysinibacillus</taxon>
    </lineage>
</organism>
<dbReference type="AlphaFoldDB" id="A0AAX3WYU9"/>
<dbReference type="Proteomes" id="UP001178322">
    <property type="component" value="Chromosome"/>
</dbReference>
<evidence type="ECO:0000259" key="1">
    <source>
        <dbReference type="SMART" id="SM00849"/>
    </source>
</evidence>